<dbReference type="GO" id="GO:0005634">
    <property type="term" value="C:nucleus"/>
    <property type="evidence" value="ECO:0007669"/>
    <property type="project" value="UniProtKB-SubCell"/>
</dbReference>
<proteinExistence type="inferred from homology"/>
<dbReference type="FunFam" id="3.30.730.10:FF:000001">
    <property type="entry name" value="Ethylene-responsive transcription factor 2"/>
    <property type="match status" value="1"/>
</dbReference>
<dbReference type="CDD" id="cd00018">
    <property type="entry name" value="AP2"/>
    <property type="match status" value="1"/>
</dbReference>
<keyword evidence="6" id="KW-0539">Nucleus</keyword>
<evidence type="ECO:0000256" key="2">
    <source>
        <dbReference type="ARBA" id="ARBA00023015"/>
    </source>
</evidence>
<dbReference type="Gene3D" id="3.30.730.10">
    <property type="entry name" value="AP2/ERF domain"/>
    <property type="match status" value="1"/>
</dbReference>
<keyword evidence="2" id="KW-0805">Transcription regulation</keyword>
<organism evidence="9 10">
    <name type="scientific">Colocasia esculenta</name>
    <name type="common">Wild taro</name>
    <name type="synonym">Arum esculentum</name>
    <dbReference type="NCBI Taxonomy" id="4460"/>
    <lineage>
        <taxon>Eukaryota</taxon>
        <taxon>Viridiplantae</taxon>
        <taxon>Streptophyta</taxon>
        <taxon>Embryophyta</taxon>
        <taxon>Tracheophyta</taxon>
        <taxon>Spermatophyta</taxon>
        <taxon>Magnoliopsida</taxon>
        <taxon>Liliopsida</taxon>
        <taxon>Araceae</taxon>
        <taxon>Aroideae</taxon>
        <taxon>Colocasieae</taxon>
        <taxon>Colocasia</taxon>
    </lineage>
</organism>
<comment type="subcellular location">
    <subcellularLocation>
        <location evidence="1">Nucleus</location>
    </subcellularLocation>
</comment>
<dbReference type="PROSITE" id="PS51032">
    <property type="entry name" value="AP2_ERF"/>
    <property type="match status" value="1"/>
</dbReference>
<dbReference type="SUPFAM" id="SSF54171">
    <property type="entry name" value="DNA-binding domain"/>
    <property type="match status" value="1"/>
</dbReference>
<dbReference type="InterPro" id="IPR001471">
    <property type="entry name" value="AP2/ERF_dom"/>
</dbReference>
<evidence type="ECO:0000256" key="3">
    <source>
        <dbReference type="ARBA" id="ARBA00023125"/>
    </source>
</evidence>
<evidence type="ECO:0000256" key="5">
    <source>
        <dbReference type="ARBA" id="ARBA00023163"/>
    </source>
</evidence>
<protein>
    <recommendedName>
        <fullName evidence="8">AP2/ERF domain-containing protein</fullName>
    </recommendedName>
</protein>
<comment type="caution">
    <text evidence="9">The sequence shown here is derived from an EMBL/GenBank/DDBJ whole genome shotgun (WGS) entry which is preliminary data.</text>
</comment>
<evidence type="ECO:0000256" key="1">
    <source>
        <dbReference type="ARBA" id="ARBA00004123"/>
    </source>
</evidence>
<dbReference type="InterPro" id="IPR051032">
    <property type="entry name" value="AP2/ERF_TF_ERF_subfamily"/>
</dbReference>
<dbReference type="EMBL" id="NMUH01000377">
    <property type="protein sequence ID" value="MQL78001.1"/>
    <property type="molecule type" value="Genomic_DNA"/>
</dbReference>
<evidence type="ECO:0000256" key="7">
    <source>
        <dbReference type="ARBA" id="ARBA00024343"/>
    </source>
</evidence>
<keyword evidence="5" id="KW-0804">Transcription</keyword>
<dbReference type="SMART" id="SM00380">
    <property type="entry name" value="AP2"/>
    <property type="match status" value="1"/>
</dbReference>
<reference evidence="9" key="1">
    <citation type="submission" date="2017-07" db="EMBL/GenBank/DDBJ databases">
        <title>Taro Niue Genome Assembly and Annotation.</title>
        <authorList>
            <person name="Atibalentja N."/>
            <person name="Keating K."/>
            <person name="Fields C.J."/>
        </authorList>
    </citation>
    <scope>NUCLEOTIDE SEQUENCE</scope>
    <source>
        <strain evidence="9">Niue_2</strain>
        <tissue evidence="9">Leaf</tissue>
    </source>
</reference>
<dbReference type="AlphaFoldDB" id="A0A843U393"/>
<dbReference type="InterPro" id="IPR036955">
    <property type="entry name" value="AP2/ERF_dom_sf"/>
</dbReference>
<evidence type="ECO:0000256" key="6">
    <source>
        <dbReference type="ARBA" id="ARBA00023242"/>
    </source>
</evidence>
<feature type="domain" description="AP2/ERF" evidence="8">
    <location>
        <begin position="62"/>
        <end position="119"/>
    </location>
</feature>
<dbReference type="PANTHER" id="PTHR31985">
    <property type="entry name" value="ETHYLENE-RESPONSIVE TRANSCRIPTION FACTOR ERF042-RELATED"/>
    <property type="match status" value="1"/>
</dbReference>
<keyword evidence="3" id="KW-0238">DNA-binding</keyword>
<evidence type="ECO:0000313" key="9">
    <source>
        <dbReference type="EMBL" id="MQL78001.1"/>
    </source>
</evidence>
<evidence type="ECO:0000256" key="4">
    <source>
        <dbReference type="ARBA" id="ARBA00023159"/>
    </source>
</evidence>
<name>A0A843U393_COLES</name>
<dbReference type="Pfam" id="PF00847">
    <property type="entry name" value="AP2"/>
    <property type="match status" value="1"/>
</dbReference>
<dbReference type="InterPro" id="IPR016177">
    <property type="entry name" value="DNA-bd_dom_sf"/>
</dbReference>
<dbReference type="PANTHER" id="PTHR31985:SF273">
    <property type="entry name" value="ETHYLENE-RESPONSIVE TRANSCRIPTION FACTOR ERF017"/>
    <property type="match status" value="1"/>
</dbReference>
<dbReference type="PRINTS" id="PR00367">
    <property type="entry name" value="ETHRSPELEMNT"/>
</dbReference>
<dbReference type="GO" id="GO:0003700">
    <property type="term" value="F:DNA-binding transcription factor activity"/>
    <property type="evidence" value="ECO:0007669"/>
    <property type="project" value="InterPro"/>
</dbReference>
<keyword evidence="4" id="KW-0010">Activator</keyword>
<dbReference type="Proteomes" id="UP000652761">
    <property type="component" value="Unassembled WGS sequence"/>
</dbReference>
<evidence type="ECO:0000313" key="10">
    <source>
        <dbReference type="Proteomes" id="UP000652761"/>
    </source>
</evidence>
<keyword evidence="10" id="KW-1185">Reference proteome</keyword>
<gene>
    <name evidence="9" type="ORF">Taro_010419</name>
</gene>
<dbReference type="GO" id="GO:0003677">
    <property type="term" value="F:DNA binding"/>
    <property type="evidence" value="ECO:0007669"/>
    <property type="project" value="UniProtKB-KW"/>
</dbReference>
<accession>A0A843U393</accession>
<evidence type="ECO:0000259" key="8">
    <source>
        <dbReference type="PROSITE" id="PS51032"/>
    </source>
</evidence>
<dbReference type="OrthoDB" id="1918918at2759"/>
<comment type="similarity">
    <text evidence="7">Belongs to the AP2/ERF transcription factor family. ERF subfamily.</text>
</comment>
<sequence length="254" mass="27093">MHASRSQLGNSAVGVIHTTLQPASGTSPVDMSTPLLNMASAPYSGGPAMAAADGSGDPEGIHYKGVWKRKWGKWVAEVRLPNSRERIWLGSYGTAQEAARAYDAAVFCLRGPGAKFNFPGSPPNIPFAETLSRVQIREVAARYAREPAHAETPERPLPSVCADVPPAGMDEQTAAFLREVNGEGWGFSEVYLWEALQGLHGPEPFFPAVRVGRGDQVVCDGEEIGGDAAAMEVGVATCTGYSRCQAFSSCTYEM</sequence>